<dbReference type="InterPro" id="IPR000195">
    <property type="entry name" value="Rab-GAP-TBC_dom"/>
</dbReference>
<dbReference type="GO" id="GO:0005096">
    <property type="term" value="F:GTPase activator activity"/>
    <property type="evidence" value="ECO:0007669"/>
    <property type="project" value="TreeGrafter"/>
</dbReference>
<feature type="region of interest" description="Disordered" evidence="1">
    <location>
        <begin position="1"/>
        <end position="53"/>
    </location>
</feature>
<comment type="caution">
    <text evidence="3">The sequence shown here is derived from an EMBL/GenBank/DDBJ whole genome shotgun (WGS) entry which is preliminary data.</text>
</comment>
<dbReference type="SMART" id="SM00164">
    <property type="entry name" value="TBC"/>
    <property type="match status" value="1"/>
</dbReference>
<feature type="compositionally biased region" description="Low complexity" evidence="1">
    <location>
        <begin position="478"/>
        <end position="494"/>
    </location>
</feature>
<feature type="region of interest" description="Disordered" evidence="1">
    <location>
        <begin position="540"/>
        <end position="563"/>
    </location>
</feature>
<dbReference type="GO" id="GO:0031267">
    <property type="term" value="F:small GTPase binding"/>
    <property type="evidence" value="ECO:0007669"/>
    <property type="project" value="TreeGrafter"/>
</dbReference>
<dbReference type="EMBL" id="JAWHQM010000019">
    <property type="protein sequence ID" value="KAK5631309.1"/>
    <property type="molecule type" value="Genomic_DNA"/>
</dbReference>
<feature type="region of interest" description="Disordered" evidence="1">
    <location>
        <begin position="450"/>
        <end position="521"/>
    </location>
</feature>
<dbReference type="InterPro" id="IPR035969">
    <property type="entry name" value="Rab-GAP_TBC_sf"/>
</dbReference>
<feature type="domain" description="Rab-GAP TBC" evidence="2">
    <location>
        <begin position="857"/>
        <end position="1051"/>
    </location>
</feature>
<dbReference type="PANTHER" id="PTHR47219">
    <property type="entry name" value="RAB GTPASE-ACTIVATING PROTEIN 1-LIKE"/>
    <property type="match status" value="1"/>
</dbReference>
<feature type="compositionally biased region" description="Basic and acidic residues" evidence="1">
    <location>
        <begin position="215"/>
        <end position="246"/>
    </location>
</feature>
<feature type="compositionally biased region" description="Low complexity" evidence="1">
    <location>
        <begin position="392"/>
        <end position="403"/>
    </location>
</feature>
<feature type="compositionally biased region" description="Gly residues" evidence="1">
    <location>
        <begin position="1"/>
        <end position="11"/>
    </location>
</feature>
<dbReference type="SUPFAM" id="SSF47923">
    <property type="entry name" value="Ypt/Rab-GAP domain of gyp1p"/>
    <property type="match status" value="2"/>
</dbReference>
<feature type="compositionally biased region" description="Polar residues" evidence="1">
    <location>
        <begin position="549"/>
        <end position="559"/>
    </location>
</feature>
<evidence type="ECO:0000259" key="2">
    <source>
        <dbReference type="PROSITE" id="PS50086"/>
    </source>
</evidence>
<feature type="region of interest" description="Disordered" evidence="1">
    <location>
        <begin position="65"/>
        <end position="145"/>
    </location>
</feature>
<dbReference type="Gene3D" id="1.10.472.80">
    <property type="entry name" value="Ypt/Rab-GAP domain of gyp1p, domain 3"/>
    <property type="match status" value="1"/>
</dbReference>
<dbReference type="PANTHER" id="PTHR47219:SF9">
    <property type="entry name" value="GTPASE ACTIVATING PROTEIN AND CENTROSOME-ASSOCIATED, ISOFORM B"/>
    <property type="match status" value="1"/>
</dbReference>
<keyword evidence="4" id="KW-1185">Reference proteome</keyword>
<reference evidence="3 4" key="1">
    <citation type="submission" date="2023-10" db="EMBL/GenBank/DDBJ databases">
        <title>Draft genome sequence of Xylaria bambusicola isolate GMP-LS, the root and basal stem rot pathogen of sugarcane in Indonesia.</title>
        <authorList>
            <person name="Selvaraj P."/>
            <person name="Muralishankar V."/>
            <person name="Muruganantham S."/>
            <person name="Sp S."/>
            <person name="Haryani S."/>
            <person name="Lau K.J.X."/>
            <person name="Naqvi N.I."/>
        </authorList>
    </citation>
    <scope>NUCLEOTIDE SEQUENCE [LARGE SCALE GENOMIC DNA]</scope>
    <source>
        <strain evidence="3">GMP-LS</strain>
    </source>
</reference>
<feature type="region of interest" description="Disordered" evidence="1">
    <location>
        <begin position="687"/>
        <end position="719"/>
    </location>
</feature>
<feature type="compositionally biased region" description="Low complexity" evidence="1">
    <location>
        <begin position="285"/>
        <end position="298"/>
    </location>
</feature>
<dbReference type="Proteomes" id="UP001305414">
    <property type="component" value="Unassembled WGS sequence"/>
</dbReference>
<dbReference type="Pfam" id="PF00566">
    <property type="entry name" value="RabGAP-TBC"/>
    <property type="match status" value="1"/>
</dbReference>
<feature type="compositionally biased region" description="Basic and acidic residues" evidence="1">
    <location>
        <begin position="131"/>
        <end position="140"/>
    </location>
</feature>
<gene>
    <name evidence="3" type="ORF">RRF57_007023</name>
</gene>
<accession>A0AAN7V034</accession>
<dbReference type="PROSITE" id="PS50086">
    <property type="entry name" value="TBC_RABGAP"/>
    <property type="match status" value="1"/>
</dbReference>
<dbReference type="InterPro" id="IPR050302">
    <property type="entry name" value="Rab_GAP_TBC_domain"/>
</dbReference>
<dbReference type="FunFam" id="1.10.8.270:FF:000023">
    <property type="entry name" value="TBC domain-containing protein C1778.09"/>
    <property type="match status" value="1"/>
</dbReference>
<evidence type="ECO:0000313" key="3">
    <source>
        <dbReference type="EMBL" id="KAK5631309.1"/>
    </source>
</evidence>
<dbReference type="FunFam" id="1.10.472.80:FF:000055">
    <property type="entry name" value="TBC domain-containing protein C1778.09"/>
    <property type="match status" value="1"/>
</dbReference>
<feature type="compositionally biased region" description="Low complexity" evidence="1">
    <location>
        <begin position="259"/>
        <end position="268"/>
    </location>
</feature>
<feature type="compositionally biased region" description="Low complexity" evidence="1">
    <location>
        <begin position="364"/>
        <end position="382"/>
    </location>
</feature>
<protein>
    <recommendedName>
        <fullName evidence="2">Rab-GAP TBC domain-containing protein</fullName>
    </recommendedName>
</protein>
<organism evidence="3 4">
    <name type="scientific">Xylaria bambusicola</name>
    <dbReference type="NCBI Taxonomy" id="326684"/>
    <lineage>
        <taxon>Eukaryota</taxon>
        <taxon>Fungi</taxon>
        <taxon>Dikarya</taxon>
        <taxon>Ascomycota</taxon>
        <taxon>Pezizomycotina</taxon>
        <taxon>Sordariomycetes</taxon>
        <taxon>Xylariomycetidae</taxon>
        <taxon>Xylariales</taxon>
        <taxon>Xylariaceae</taxon>
        <taxon>Xylaria</taxon>
    </lineage>
</organism>
<proteinExistence type="predicted"/>
<evidence type="ECO:0000256" key="1">
    <source>
        <dbReference type="SAM" id="MobiDB-lite"/>
    </source>
</evidence>
<feature type="compositionally biased region" description="Pro residues" evidence="1">
    <location>
        <begin position="68"/>
        <end position="84"/>
    </location>
</feature>
<feature type="compositionally biased region" description="Basic and acidic residues" evidence="1">
    <location>
        <begin position="326"/>
        <end position="340"/>
    </location>
</feature>
<sequence>MSGAVQGGVGGAEPFSNPSSHPSSLEGLRSRGSVQRSKRERHTTLAAPFKDDSRLIALRYDQTIALEPPIPLPPPRSPLRPPPRASSLSLTRPAAVTNSPIVVPPPIPPPRPPPPTEQHPALRTISTPRSFDSHGRRDSVHASISSHSYGSYVNTYYGENSSDEDEDPFAYEKYGTVSGVQPLRLKSSSVGSSIYSYYERDHSFSQGQSRGYVPHGEKTRKKEGAHGRARERERERERVSEADSRPSESSLSPALSVGSTASPVLPASPATPPPQFSRRFKSFRLRTGSSYRSSPSSLKRLRKRSTSTDSGEAVGMGPRNGSLDLDGSRSTRMRAERDSDGMGGLDIDNDSNDKAVTSKTMGAPSPSSLSSSSTSSPLPLSHSHSHSRRATNPIHSINNSNPSAVPTPAASHGPSSPVISTNIPCESFFEEDDLSKLSFSIRGSLVFGGKRPWKTSGSTSSATHHQKMADKAAIPGQSTSPNTKTKSSVNSNNKARVFPLVPTASKKGHVNPAPVRPPREDDMGVAAIIQKPFQLLESPHVHQPEQPPNAVSDTTSTTHKPPPSIRVISAEAEKESQKVRSLYESGEILPWGDGDVPLPIGEAFEPPQEILSDVVGNDAYDFLDSTNPFLPLIVLTSLNYGRLSDQRLGHPTQTSASTSSLVQQGNCELAGGIEDWEGVDGQDVDRYGFIVPHRPDSSSPPSTATPPSSSPVRYSSRKNRNVLIRKDAASLSVDAKRGPTKKLSARSLNTHTSEISALSRRSVRSTIRQATNKLPHNRDRRLIDEAGDLLALQPGLSNITEDEGIDKMMAELKRKEGKRSEKWRKMAKIVKPGSEGQGTVFHFDAKNPKLIERTWKGIPDCWRSAAWYSFLASSAKADQVNYVSDEELMAAFGRLIDEPSPDDLQIDLDVPRTINQHIMFRRRYRGGQRLLFRVLHAMSLYFPETGYVQGMATLAATLLSYYDEEQCFIMLVRLWQFRGLNRIYQSGFAELMGALKDFEIHWLNDKDVAENLKELCIDPTAYATRWYLTLFNLSIPFPVQLRVWDVFMLLGSSPPEQPPATPGTGNEIDKYPTSKGLEILHATSLAIIDTLHATLIDSDFENAMKSLTSWIPIKDEQRFLEVVKIEWKKHQSKQKKKA</sequence>
<dbReference type="Gene3D" id="1.10.8.270">
    <property type="entry name" value="putative rabgap domain of human tbc1 domain family member 14 like domains"/>
    <property type="match status" value="1"/>
</dbReference>
<evidence type="ECO:0000313" key="4">
    <source>
        <dbReference type="Proteomes" id="UP001305414"/>
    </source>
</evidence>
<name>A0AAN7V034_9PEZI</name>
<feature type="compositionally biased region" description="Pro residues" evidence="1">
    <location>
        <begin position="102"/>
        <end position="117"/>
    </location>
</feature>
<dbReference type="AlphaFoldDB" id="A0AAN7V034"/>
<feature type="region of interest" description="Disordered" evidence="1">
    <location>
        <begin position="199"/>
        <end position="418"/>
    </location>
</feature>
<feature type="compositionally biased region" description="Low complexity" evidence="1">
    <location>
        <begin position="697"/>
        <end position="711"/>
    </location>
</feature>